<keyword evidence="1" id="KW-0732">Signal</keyword>
<feature type="domain" description="Rcc01698-like C-terminal" evidence="3">
    <location>
        <begin position="265"/>
        <end position="359"/>
    </location>
</feature>
<gene>
    <name evidence="4" type="ORF">SAMN05192583_1080</name>
</gene>
<evidence type="ECO:0000256" key="1">
    <source>
        <dbReference type="SAM" id="SignalP"/>
    </source>
</evidence>
<dbReference type="AlphaFoldDB" id="A0A1H8AVB3"/>
<evidence type="ECO:0000313" key="5">
    <source>
        <dbReference type="Proteomes" id="UP000199206"/>
    </source>
</evidence>
<proteinExistence type="predicted"/>
<organism evidence="4 5">
    <name type="scientific">Sphingomonas gellani</name>
    <dbReference type="NCBI Taxonomy" id="1166340"/>
    <lineage>
        <taxon>Bacteria</taxon>
        <taxon>Pseudomonadati</taxon>
        <taxon>Pseudomonadota</taxon>
        <taxon>Alphaproteobacteria</taxon>
        <taxon>Sphingomonadales</taxon>
        <taxon>Sphingomonadaceae</taxon>
        <taxon>Sphingomonas</taxon>
    </lineage>
</organism>
<dbReference type="InterPro" id="IPR032876">
    <property type="entry name" value="J_dom"/>
</dbReference>
<feature type="signal peptide" evidence="1">
    <location>
        <begin position="1"/>
        <end position="16"/>
    </location>
</feature>
<feature type="chain" id="PRO_5011497292" evidence="1">
    <location>
        <begin position="17"/>
        <end position="509"/>
    </location>
</feature>
<dbReference type="Pfam" id="PF13550">
    <property type="entry name" value="Phage-tail_3"/>
    <property type="match status" value="1"/>
</dbReference>
<evidence type="ECO:0000259" key="2">
    <source>
        <dbReference type="Pfam" id="PF13550"/>
    </source>
</evidence>
<keyword evidence="5" id="KW-1185">Reference proteome</keyword>
<dbReference type="STRING" id="1166340.SAMN05192583_1080"/>
<dbReference type="InterPro" id="IPR056490">
    <property type="entry name" value="Rcc01698_C"/>
</dbReference>
<dbReference type="Proteomes" id="UP000199206">
    <property type="component" value="Unassembled WGS sequence"/>
</dbReference>
<dbReference type="EMBL" id="FOCF01000002">
    <property type="protein sequence ID" value="SEM74682.1"/>
    <property type="molecule type" value="Genomic_DNA"/>
</dbReference>
<name>A0A1H8AVB3_9SPHN</name>
<feature type="domain" description="Tip attachment protein J" evidence="2">
    <location>
        <begin position="29"/>
        <end position="166"/>
    </location>
</feature>
<dbReference type="Pfam" id="PF23666">
    <property type="entry name" value="Rcc01698_C"/>
    <property type="match status" value="1"/>
</dbReference>
<evidence type="ECO:0000259" key="3">
    <source>
        <dbReference type="Pfam" id="PF23666"/>
    </source>
</evidence>
<accession>A0A1H8AVB3</accession>
<sequence>MGAALPGLSAASSSMAAVLDTLAMLGGGWWASEGGAVLLRDGVDDEAVIVRDAGVAVEGRGVRTSRSMSPGQTVPRVFAVSHYDPKRDHQMGVQRARRPGAGTREERIELPAAMLPEDAKAHAERMLRRAEAERVRRVVALGLEGLAIGPGRVVGVEGETGRWRVVSASAEGMATRLTLTPIVESGGSASRADGGQAVIAADVQAGRTLIAAFEMPTLDDVPAVAPRLAVVAAGTEPGWRRAALLLSFDGGGSWRESGATAATGVIGRVAEPSGGGTALMIDEDGSLIVKLANGDMMLVDADDGQLDGGRNLALVGDELVQFARAEPLGSSRWRLSRLLRGKGGTEAAVGTQRAGDRFVLIEEASVRLLDLPLSTMGTSVRVMASGVGDDAGGSIAETVIVGTSVVPPAPVRLTAELDEPGTLSIRWIRRSRAGWRWIDGTDVPLAEEGERYRVSLRWEGGNAEVETAAPELHVPGSEGPFPGLSVEVRQRGTFGESPPARTILTGVDR</sequence>
<evidence type="ECO:0000313" key="4">
    <source>
        <dbReference type="EMBL" id="SEM74682.1"/>
    </source>
</evidence>
<protein>
    <submittedName>
        <fullName evidence="4">Putative phage tail protein</fullName>
    </submittedName>
</protein>
<reference evidence="5" key="1">
    <citation type="submission" date="2016-10" db="EMBL/GenBank/DDBJ databases">
        <authorList>
            <person name="Varghese N."/>
            <person name="Submissions S."/>
        </authorList>
    </citation>
    <scope>NUCLEOTIDE SEQUENCE [LARGE SCALE GENOMIC DNA]</scope>
    <source>
        <strain evidence="5">S6-262</strain>
    </source>
</reference>